<dbReference type="EMBL" id="JAMWBK010000006">
    <property type="protein sequence ID" value="KAJ8903980.1"/>
    <property type="molecule type" value="Genomic_DNA"/>
</dbReference>
<gene>
    <name evidence="3" type="ORF">NDN08_000510</name>
</gene>
<dbReference type="InterPro" id="IPR014922">
    <property type="entry name" value="YdhG-like"/>
</dbReference>
<organism evidence="3 4">
    <name type="scientific">Rhodosorus marinus</name>
    <dbReference type="NCBI Taxonomy" id="101924"/>
    <lineage>
        <taxon>Eukaryota</taxon>
        <taxon>Rhodophyta</taxon>
        <taxon>Stylonematophyceae</taxon>
        <taxon>Stylonematales</taxon>
        <taxon>Stylonemataceae</taxon>
        <taxon>Rhodosorus</taxon>
    </lineage>
</organism>
<dbReference type="AlphaFoldDB" id="A0AAV8UN45"/>
<evidence type="ECO:0000313" key="3">
    <source>
        <dbReference type="EMBL" id="KAJ8903980.1"/>
    </source>
</evidence>
<accession>A0AAV8UN45</accession>
<feature type="region of interest" description="Disordered" evidence="1">
    <location>
        <begin position="151"/>
        <end position="192"/>
    </location>
</feature>
<evidence type="ECO:0000256" key="1">
    <source>
        <dbReference type="SAM" id="MobiDB-lite"/>
    </source>
</evidence>
<evidence type="ECO:0000259" key="2">
    <source>
        <dbReference type="Pfam" id="PF08818"/>
    </source>
</evidence>
<comment type="caution">
    <text evidence="3">The sequence shown here is derived from an EMBL/GenBank/DDBJ whole genome shotgun (WGS) entry which is preliminary data.</text>
</comment>
<dbReference type="Proteomes" id="UP001157974">
    <property type="component" value="Unassembled WGS sequence"/>
</dbReference>
<keyword evidence="4" id="KW-1185">Reference proteome</keyword>
<dbReference type="Pfam" id="PF08818">
    <property type="entry name" value="DUF1801"/>
    <property type="match status" value="1"/>
</dbReference>
<name>A0AAV8UN45_9RHOD</name>
<sequence>MSGNKTKPMYGEDVEMFIENVSDKVLREDCREIHKLMQNVSKEEAILWGSKEGQALWGSAIVGFGIYEYTYRSGRSGEWMRLGYSPRKNGLSVYLGCGLPPGVDEEVKALGKCKSGRSCISIRRLSDIDLNVLETILRKSWHANDQIIENMNKRPSKEQKNSKKQAGPVSLKVGKRAANKQDTTSKKKKRRT</sequence>
<feature type="domain" description="YdhG-like" evidence="2">
    <location>
        <begin position="27"/>
        <end position="140"/>
    </location>
</feature>
<reference evidence="3 4" key="1">
    <citation type="journal article" date="2023" name="Nat. Commun.">
        <title>Origin of minicircular mitochondrial genomes in red algae.</title>
        <authorList>
            <person name="Lee Y."/>
            <person name="Cho C.H."/>
            <person name="Lee Y.M."/>
            <person name="Park S.I."/>
            <person name="Yang J.H."/>
            <person name="West J.A."/>
            <person name="Bhattacharya D."/>
            <person name="Yoon H.S."/>
        </authorList>
    </citation>
    <scope>NUCLEOTIDE SEQUENCE [LARGE SCALE GENOMIC DNA]</scope>
    <source>
        <strain evidence="3 4">CCMP1338</strain>
        <tissue evidence="3">Whole cell</tissue>
    </source>
</reference>
<evidence type="ECO:0000313" key="4">
    <source>
        <dbReference type="Proteomes" id="UP001157974"/>
    </source>
</evidence>
<feature type="compositionally biased region" description="Basic and acidic residues" evidence="1">
    <location>
        <begin position="151"/>
        <end position="161"/>
    </location>
</feature>
<protein>
    <recommendedName>
        <fullName evidence="2">YdhG-like domain-containing protein</fullName>
    </recommendedName>
</protein>
<proteinExistence type="predicted"/>